<keyword evidence="11" id="KW-0378">Hydrolase</keyword>
<dbReference type="PROSITE" id="PS50109">
    <property type="entry name" value="HIS_KIN"/>
    <property type="match status" value="1"/>
</dbReference>
<dbReference type="PANTHER" id="PTHR43547:SF2">
    <property type="entry name" value="HYBRID SIGNAL TRANSDUCTION HISTIDINE KINASE C"/>
    <property type="match status" value="1"/>
</dbReference>
<dbReference type="SUPFAM" id="SSF52172">
    <property type="entry name" value="CheY-like"/>
    <property type="match status" value="1"/>
</dbReference>
<sequence>MTVETSLVVQALPFAILVLDASPEFFILHGSDEYLAATMTSRADVIGRPLFDAFPASSGEADGPDRLRVSLNEVLRTGRMHTMDLQRYDVPNRKGDGFIVKYWLPTNLPVLGADGQVKAIVHRVYDMTSLVQGSNGENALPAGDPSEYVKRSFDDLKRVIEVVKEGERRRSAAEARATEAGERLDLAVQAGELGTFYCPMPMGKIYWNDKCKEHFFVPLDTEVTFDLFYQLIHPDDRAHTRAAVEASVRDKQMYDVEYRALAPDGRERWLRAKGRTYFDASGAPTRFDGITLDISRQKQVEAELSRSNRQKDDFLAMLAHELRNPLAPISAAADLLALAPLEPARIARMSEVLSRQARHMSGMLDDLLDVSRVTRGMVELERTVVDSKQVVAAALEQVAPLIAQRGHRVRTQITHEGALVHGDEKRLVQVLANLLGNAARYTPVNGSIDVALRVDGDDVVVSVADNGVGLDQELVPRIFDLFVQGARTPDRAQGGLGLGLALVRSMVELHGGRVAATSPGEGMGATFMVWLPRHMAAPLAAAPAGGHRYDATQPLKIVVVDDNVDAAWTLATCLRAIGHDVIEINNPKAALALAPEHTPDVFLLDIGMPEMDGRELARRLRAQAHTAGARLIAVTGYANPEEADSPFDRYLVKPVDFSALARLLD</sequence>
<dbReference type="InterPro" id="IPR004358">
    <property type="entry name" value="Sig_transdc_His_kin-like_C"/>
</dbReference>
<name>A0A1E7WVV3_9BURK</name>
<dbReference type="Pfam" id="PF08448">
    <property type="entry name" value="PAS_4"/>
    <property type="match status" value="1"/>
</dbReference>
<feature type="domain" description="Response regulatory" evidence="9">
    <location>
        <begin position="556"/>
        <end position="665"/>
    </location>
</feature>
<gene>
    <name evidence="11" type="primary">luxQ_4</name>
    <name evidence="11" type="ORF">DUPY_17570</name>
</gene>
<dbReference type="GO" id="GO:0016787">
    <property type="term" value="F:hydrolase activity"/>
    <property type="evidence" value="ECO:0007669"/>
    <property type="project" value="UniProtKB-KW"/>
</dbReference>
<dbReference type="Gene3D" id="3.30.565.10">
    <property type="entry name" value="Histidine kinase-like ATPase, C-terminal domain"/>
    <property type="match status" value="1"/>
</dbReference>
<reference evidence="12" key="1">
    <citation type="journal article" date="2016" name="Front. Microbiol.">
        <title>Molecular Keys to the Janthinobacterium and Duganella spp. Interaction with the Plant Pathogen Fusarium graminearum.</title>
        <authorList>
            <person name="Haack F.S."/>
            <person name="Poehlein A."/>
            <person name="Kroger C."/>
            <person name="Voigt C.A."/>
            <person name="Piepenbring M."/>
            <person name="Bode H.B."/>
            <person name="Daniel R."/>
            <person name="Schafer W."/>
            <person name="Streit W.R."/>
        </authorList>
    </citation>
    <scope>NUCLEOTIDE SEQUENCE [LARGE SCALE GENOMIC DNA]</scope>
    <source>
        <strain evidence="12">T54</strain>
    </source>
</reference>
<dbReference type="InterPro" id="IPR000700">
    <property type="entry name" value="PAS-assoc_C"/>
</dbReference>
<evidence type="ECO:0000259" key="10">
    <source>
        <dbReference type="PROSITE" id="PS50113"/>
    </source>
</evidence>
<dbReference type="NCBIfam" id="TIGR00229">
    <property type="entry name" value="sensory_box"/>
    <property type="match status" value="1"/>
</dbReference>
<dbReference type="EMBL" id="LROM01000071">
    <property type="protein sequence ID" value="OFA03942.1"/>
    <property type="molecule type" value="Genomic_DNA"/>
</dbReference>
<accession>A0A1E7WVV3</accession>
<organism evidence="11 12">
    <name type="scientific">Duganella phyllosphaerae</name>
    <dbReference type="NCBI Taxonomy" id="762836"/>
    <lineage>
        <taxon>Bacteria</taxon>
        <taxon>Pseudomonadati</taxon>
        <taxon>Pseudomonadota</taxon>
        <taxon>Betaproteobacteria</taxon>
        <taxon>Burkholderiales</taxon>
        <taxon>Oxalobacteraceae</taxon>
        <taxon>Telluria group</taxon>
        <taxon>Duganella</taxon>
    </lineage>
</organism>
<dbReference type="PATRIC" id="fig|762836.4.peg.1827"/>
<dbReference type="FunFam" id="3.30.565.10:FF:000006">
    <property type="entry name" value="Sensor histidine kinase WalK"/>
    <property type="match status" value="1"/>
</dbReference>
<dbReference type="Pfam" id="PF08447">
    <property type="entry name" value="PAS_3"/>
    <property type="match status" value="1"/>
</dbReference>
<dbReference type="SUPFAM" id="SSF55874">
    <property type="entry name" value="ATPase domain of HSP90 chaperone/DNA topoisomerase II/histidine kinase"/>
    <property type="match status" value="1"/>
</dbReference>
<dbReference type="InterPro" id="IPR003661">
    <property type="entry name" value="HisK_dim/P_dom"/>
</dbReference>
<evidence type="ECO:0000259" key="9">
    <source>
        <dbReference type="PROSITE" id="PS50110"/>
    </source>
</evidence>
<evidence type="ECO:0000256" key="7">
    <source>
        <dbReference type="PROSITE-ProRule" id="PRU00169"/>
    </source>
</evidence>
<dbReference type="Gene3D" id="3.40.50.2300">
    <property type="match status" value="1"/>
</dbReference>
<dbReference type="Pfam" id="PF00072">
    <property type="entry name" value="Response_reg"/>
    <property type="match status" value="1"/>
</dbReference>
<dbReference type="InterPro" id="IPR011006">
    <property type="entry name" value="CheY-like_superfamily"/>
</dbReference>
<evidence type="ECO:0000256" key="3">
    <source>
        <dbReference type="ARBA" id="ARBA00012438"/>
    </source>
</evidence>
<dbReference type="InterPro" id="IPR000014">
    <property type="entry name" value="PAS"/>
</dbReference>
<dbReference type="InterPro" id="IPR003594">
    <property type="entry name" value="HATPase_dom"/>
</dbReference>
<dbReference type="InterPro" id="IPR013655">
    <property type="entry name" value="PAS_fold_3"/>
</dbReference>
<dbReference type="Gene3D" id="2.10.70.100">
    <property type="match status" value="1"/>
</dbReference>
<evidence type="ECO:0000256" key="5">
    <source>
        <dbReference type="ARBA" id="ARBA00022679"/>
    </source>
</evidence>
<dbReference type="SMART" id="SM00388">
    <property type="entry name" value="HisKA"/>
    <property type="match status" value="1"/>
</dbReference>
<dbReference type="SUPFAM" id="SSF55785">
    <property type="entry name" value="PYP-like sensor domain (PAS domain)"/>
    <property type="match status" value="2"/>
</dbReference>
<dbReference type="InterPro" id="IPR005467">
    <property type="entry name" value="His_kinase_dom"/>
</dbReference>
<dbReference type="GO" id="GO:0005886">
    <property type="term" value="C:plasma membrane"/>
    <property type="evidence" value="ECO:0007669"/>
    <property type="project" value="UniProtKB-SubCell"/>
</dbReference>
<keyword evidence="6 11" id="KW-0418">Kinase</keyword>
<dbReference type="GO" id="GO:0000155">
    <property type="term" value="F:phosphorelay sensor kinase activity"/>
    <property type="evidence" value="ECO:0007669"/>
    <property type="project" value="InterPro"/>
</dbReference>
<evidence type="ECO:0000256" key="6">
    <source>
        <dbReference type="ARBA" id="ARBA00022777"/>
    </source>
</evidence>
<dbReference type="SMART" id="SM00086">
    <property type="entry name" value="PAC"/>
    <property type="match status" value="1"/>
</dbReference>
<feature type="domain" description="Histidine kinase" evidence="8">
    <location>
        <begin position="317"/>
        <end position="535"/>
    </location>
</feature>
<evidence type="ECO:0000259" key="8">
    <source>
        <dbReference type="PROSITE" id="PS50109"/>
    </source>
</evidence>
<dbReference type="PROSITE" id="PS50113">
    <property type="entry name" value="PAC"/>
    <property type="match status" value="1"/>
</dbReference>
<dbReference type="Gene3D" id="3.30.450.20">
    <property type="entry name" value="PAS domain"/>
    <property type="match status" value="2"/>
</dbReference>
<comment type="caution">
    <text evidence="11">The sequence shown here is derived from an EMBL/GenBank/DDBJ whole genome shotgun (WGS) entry which is preliminary data.</text>
</comment>
<dbReference type="Pfam" id="PF02518">
    <property type="entry name" value="HATPase_c"/>
    <property type="match status" value="1"/>
</dbReference>
<dbReference type="InterPro" id="IPR001789">
    <property type="entry name" value="Sig_transdc_resp-reg_receiver"/>
</dbReference>
<protein>
    <recommendedName>
        <fullName evidence="3">histidine kinase</fullName>
        <ecNumber evidence="3">2.7.13.3</ecNumber>
    </recommendedName>
</protein>
<dbReference type="RefSeq" id="WP_167359053.1">
    <property type="nucleotide sequence ID" value="NZ_LROM01000071.1"/>
</dbReference>
<dbReference type="SUPFAM" id="SSF47384">
    <property type="entry name" value="Homodimeric domain of signal transducing histidine kinase"/>
    <property type="match status" value="1"/>
</dbReference>
<dbReference type="InterPro" id="IPR036890">
    <property type="entry name" value="HATPase_C_sf"/>
</dbReference>
<dbReference type="CDD" id="cd00075">
    <property type="entry name" value="HATPase"/>
    <property type="match status" value="1"/>
</dbReference>
<dbReference type="PRINTS" id="PR00344">
    <property type="entry name" value="BCTRLSENSOR"/>
</dbReference>
<dbReference type="Gene3D" id="1.10.287.130">
    <property type="match status" value="1"/>
</dbReference>
<feature type="domain" description="PAC" evidence="10">
    <location>
        <begin position="254"/>
        <end position="306"/>
    </location>
</feature>
<evidence type="ECO:0000313" key="11">
    <source>
        <dbReference type="EMBL" id="OFA03942.1"/>
    </source>
</evidence>
<dbReference type="InterPro" id="IPR001610">
    <property type="entry name" value="PAC"/>
</dbReference>
<keyword evidence="4 7" id="KW-0597">Phosphoprotein</keyword>
<evidence type="ECO:0000256" key="4">
    <source>
        <dbReference type="ARBA" id="ARBA00022553"/>
    </source>
</evidence>
<dbReference type="InterPro" id="IPR035965">
    <property type="entry name" value="PAS-like_dom_sf"/>
</dbReference>
<dbReference type="SMART" id="SM00387">
    <property type="entry name" value="HATPase_c"/>
    <property type="match status" value="1"/>
</dbReference>
<evidence type="ECO:0000256" key="2">
    <source>
        <dbReference type="ARBA" id="ARBA00004429"/>
    </source>
</evidence>
<evidence type="ECO:0000313" key="12">
    <source>
        <dbReference type="Proteomes" id="UP000175989"/>
    </source>
</evidence>
<comment type="catalytic activity">
    <reaction evidence="1">
        <text>ATP + protein L-histidine = ADP + protein N-phospho-L-histidine.</text>
        <dbReference type="EC" id="2.7.13.3"/>
    </reaction>
</comment>
<feature type="modified residue" description="4-aspartylphosphate" evidence="7">
    <location>
        <position position="605"/>
    </location>
</feature>
<dbReference type="CDD" id="cd00082">
    <property type="entry name" value="HisKA"/>
    <property type="match status" value="1"/>
</dbReference>
<keyword evidence="12" id="KW-1185">Reference proteome</keyword>
<dbReference type="PROSITE" id="PS50110">
    <property type="entry name" value="RESPONSE_REGULATORY"/>
    <property type="match status" value="1"/>
</dbReference>
<dbReference type="SMART" id="SM00448">
    <property type="entry name" value="REC"/>
    <property type="match status" value="1"/>
</dbReference>
<dbReference type="Proteomes" id="UP000175989">
    <property type="component" value="Unassembled WGS sequence"/>
</dbReference>
<evidence type="ECO:0000256" key="1">
    <source>
        <dbReference type="ARBA" id="ARBA00000085"/>
    </source>
</evidence>
<dbReference type="PANTHER" id="PTHR43547">
    <property type="entry name" value="TWO-COMPONENT HISTIDINE KINASE"/>
    <property type="match status" value="1"/>
</dbReference>
<dbReference type="InterPro" id="IPR013656">
    <property type="entry name" value="PAS_4"/>
</dbReference>
<dbReference type="CDD" id="cd00130">
    <property type="entry name" value="PAS"/>
    <property type="match status" value="1"/>
</dbReference>
<comment type="subcellular location">
    <subcellularLocation>
        <location evidence="2">Cell inner membrane</location>
        <topology evidence="2">Multi-pass membrane protein</topology>
    </subcellularLocation>
</comment>
<dbReference type="InterPro" id="IPR036097">
    <property type="entry name" value="HisK_dim/P_sf"/>
</dbReference>
<dbReference type="Pfam" id="PF00512">
    <property type="entry name" value="HisKA"/>
    <property type="match status" value="1"/>
</dbReference>
<dbReference type="EC" id="2.7.13.3" evidence="3"/>
<dbReference type="AlphaFoldDB" id="A0A1E7WVV3"/>
<keyword evidence="5 11" id="KW-0808">Transferase</keyword>
<proteinExistence type="predicted"/>